<organism evidence="9 10">
    <name type="scientific">Paenibacillus plantiphilus</name>
    <dbReference type="NCBI Taxonomy" id="2905650"/>
    <lineage>
        <taxon>Bacteria</taxon>
        <taxon>Bacillati</taxon>
        <taxon>Bacillota</taxon>
        <taxon>Bacilli</taxon>
        <taxon>Bacillales</taxon>
        <taxon>Paenibacillaceae</taxon>
        <taxon>Paenibacillus</taxon>
    </lineage>
</organism>
<dbReference type="GO" id="GO:0016491">
    <property type="term" value="F:oxidoreductase activity"/>
    <property type="evidence" value="ECO:0007669"/>
    <property type="project" value="UniProtKB-KW"/>
</dbReference>
<dbReference type="SUPFAM" id="SSF55103">
    <property type="entry name" value="FAD-linked oxidases, C-terminal domain"/>
    <property type="match status" value="1"/>
</dbReference>
<keyword evidence="3" id="KW-0285">Flavoprotein</keyword>
<dbReference type="EC" id="1.1.2.4" evidence="7"/>
<dbReference type="InterPro" id="IPR036318">
    <property type="entry name" value="FAD-bd_PCMH-like_sf"/>
</dbReference>
<evidence type="ECO:0000256" key="6">
    <source>
        <dbReference type="ARBA" id="ARBA00023002"/>
    </source>
</evidence>
<dbReference type="InterPro" id="IPR016171">
    <property type="entry name" value="Vanillyl_alc_oxidase_C-sub2"/>
</dbReference>
<name>A0ABN8GJ85_9BACL</name>
<dbReference type="InterPro" id="IPR016166">
    <property type="entry name" value="FAD-bd_PCMH"/>
</dbReference>
<evidence type="ECO:0000313" key="9">
    <source>
        <dbReference type="EMBL" id="CAH1206484.1"/>
    </source>
</evidence>
<dbReference type="SUPFAM" id="SSF56176">
    <property type="entry name" value="FAD-binding/transporter-associated domain-like"/>
    <property type="match status" value="1"/>
</dbReference>
<evidence type="ECO:0000256" key="7">
    <source>
        <dbReference type="ARBA" id="ARBA00038897"/>
    </source>
</evidence>
<feature type="domain" description="FAD-binding PCMH-type" evidence="8">
    <location>
        <begin position="36"/>
        <end position="213"/>
    </location>
</feature>
<evidence type="ECO:0000256" key="4">
    <source>
        <dbReference type="ARBA" id="ARBA00022827"/>
    </source>
</evidence>
<accession>A0ABN8GJ85</accession>
<sequence length="450" mass="49535">MDIFDRLKNLIGDESRITRCEKVRAEHSKDCSSYHIGNLPDCVVFPKNVEEIKKIVEFANEGNIPLVPFGLGTSVEGQIVPTRGGISLSFQKMNNIIEVCPEDFYVKVQPGVTRVQLNEELKKYGMFFPVDPGLDATIGGMAATNASGTNAVYYGAMKHQILGLEVVLATGEVIRTGGAYLKSSSGYNLTSLFVGSEGTLGIFTELILKIHSVPRFIMTAKAVFNDVESASHAAIHVLRNNGSVCKLELLDQSTISAINRYKQTSYTELPTLFIEIMENHFTQVKEMLLLSDCCELEVEDIDEKREQLWSIRHEAAFAIKNLFPGKKLMATDVCVPLTILPVAIRNAREVMDRNDMKGSILGHVGDGNFHAVFAVAPFDQGDLERAQHVNNAIVQFALNNGGTCSGEHGIGLGKMNYLEQEHGASVFIMKKIKDMFDPKGILNPGKIFTS</sequence>
<dbReference type="InterPro" id="IPR006094">
    <property type="entry name" value="Oxid_FAD_bind_N"/>
</dbReference>
<reference evidence="9" key="1">
    <citation type="submission" date="2022-01" db="EMBL/GenBank/DDBJ databases">
        <authorList>
            <person name="Criscuolo A."/>
        </authorList>
    </citation>
    <scope>NUCLEOTIDE SEQUENCE</scope>
    <source>
        <strain evidence="9">CIP111893</strain>
    </source>
</reference>
<evidence type="ECO:0000259" key="8">
    <source>
        <dbReference type="PROSITE" id="PS51387"/>
    </source>
</evidence>
<proteinExistence type="inferred from homology"/>
<dbReference type="Proteomes" id="UP000838686">
    <property type="component" value="Unassembled WGS sequence"/>
</dbReference>
<comment type="cofactor">
    <cofactor evidence="1">
        <name>FAD</name>
        <dbReference type="ChEBI" id="CHEBI:57692"/>
    </cofactor>
</comment>
<dbReference type="InterPro" id="IPR004113">
    <property type="entry name" value="FAD-bd_oxidored_4_C"/>
</dbReference>
<keyword evidence="4" id="KW-0274">FAD</keyword>
<dbReference type="PROSITE" id="PS51387">
    <property type="entry name" value="FAD_PCMH"/>
    <property type="match status" value="1"/>
</dbReference>
<dbReference type="InterPro" id="IPR016169">
    <property type="entry name" value="FAD-bd_PCMH_sub2"/>
</dbReference>
<dbReference type="Pfam" id="PF02913">
    <property type="entry name" value="FAD-oxidase_C"/>
    <property type="match status" value="1"/>
</dbReference>
<dbReference type="RefSeq" id="WP_236342890.1">
    <property type="nucleotide sequence ID" value="NZ_CAKMMF010000012.1"/>
</dbReference>
<evidence type="ECO:0000256" key="5">
    <source>
        <dbReference type="ARBA" id="ARBA00022946"/>
    </source>
</evidence>
<keyword evidence="10" id="KW-1185">Reference proteome</keyword>
<dbReference type="PANTHER" id="PTHR11748">
    <property type="entry name" value="D-LACTATE DEHYDROGENASE"/>
    <property type="match status" value="1"/>
</dbReference>
<keyword evidence="5" id="KW-0809">Transit peptide</keyword>
<dbReference type="Pfam" id="PF01565">
    <property type="entry name" value="FAD_binding_4"/>
    <property type="match status" value="1"/>
</dbReference>
<evidence type="ECO:0000313" key="10">
    <source>
        <dbReference type="Proteomes" id="UP000838686"/>
    </source>
</evidence>
<dbReference type="Gene3D" id="3.30.465.10">
    <property type="match status" value="1"/>
</dbReference>
<dbReference type="Gene3D" id="1.10.45.10">
    <property type="entry name" value="Vanillyl-alcohol Oxidase, Chain A, domain 4"/>
    <property type="match status" value="1"/>
</dbReference>
<gene>
    <name evidence="9" type="ORF">PAECIP111893_02575</name>
</gene>
<comment type="caution">
    <text evidence="9">The sequence shown here is derived from an EMBL/GenBank/DDBJ whole genome shotgun (WGS) entry which is preliminary data.</text>
</comment>
<evidence type="ECO:0000256" key="2">
    <source>
        <dbReference type="ARBA" id="ARBA00008000"/>
    </source>
</evidence>
<dbReference type="Gene3D" id="3.30.70.2740">
    <property type="match status" value="1"/>
</dbReference>
<evidence type="ECO:0000256" key="3">
    <source>
        <dbReference type="ARBA" id="ARBA00022630"/>
    </source>
</evidence>
<comment type="similarity">
    <text evidence="2">Belongs to the FAD-binding oxidoreductase/transferase type 4 family.</text>
</comment>
<dbReference type="EMBL" id="CAKMMF010000012">
    <property type="protein sequence ID" value="CAH1206484.1"/>
    <property type="molecule type" value="Genomic_DNA"/>
</dbReference>
<keyword evidence="6 9" id="KW-0560">Oxidoreductase</keyword>
<dbReference type="PANTHER" id="PTHR11748:SF111">
    <property type="entry name" value="D-LACTATE DEHYDROGENASE, MITOCHONDRIAL-RELATED"/>
    <property type="match status" value="1"/>
</dbReference>
<dbReference type="InterPro" id="IPR016164">
    <property type="entry name" value="FAD-linked_Oxase-like_C"/>
</dbReference>
<protein>
    <recommendedName>
        <fullName evidence="7">D-lactate dehydrogenase (cytochrome)</fullName>
        <ecNumber evidence="7">1.1.2.4</ecNumber>
    </recommendedName>
</protein>
<evidence type="ECO:0000256" key="1">
    <source>
        <dbReference type="ARBA" id="ARBA00001974"/>
    </source>
</evidence>